<accession>A0ACB5R8V8</accession>
<evidence type="ECO:0000313" key="2">
    <source>
        <dbReference type="Proteomes" id="UP001058074"/>
    </source>
</evidence>
<dbReference type="EMBL" id="BROD01000001">
    <property type="protein sequence ID" value="GKX65464.1"/>
    <property type="molecule type" value="Genomic_DNA"/>
</dbReference>
<reference evidence="1" key="1">
    <citation type="journal article" date="2025" name="Int. J. Syst. Evol. Microbiol.">
        <title>Inconstantimicrobium mannanitabidum sp. nov., a novel member of the family Clostridiaceae isolated from anoxic soil under the treatment of reductive soil disinfestation.</title>
        <authorList>
            <person name="Ueki A."/>
            <person name="Tonouchi A."/>
            <person name="Honma S."/>
            <person name="Kaku N."/>
            <person name="Ueki K."/>
        </authorList>
    </citation>
    <scope>NUCLEOTIDE SEQUENCE</scope>
    <source>
        <strain evidence="1">TW13</strain>
    </source>
</reference>
<dbReference type="Proteomes" id="UP001058074">
    <property type="component" value="Unassembled WGS sequence"/>
</dbReference>
<gene>
    <name evidence="1" type="ORF">rsdtw13_07220</name>
</gene>
<protein>
    <submittedName>
        <fullName evidence="1">Uncharacterized protein</fullName>
    </submittedName>
</protein>
<organism evidence="1 2">
    <name type="scientific">Inconstantimicrobium mannanitabidum</name>
    <dbReference type="NCBI Taxonomy" id="1604901"/>
    <lineage>
        <taxon>Bacteria</taxon>
        <taxon>Bacillati</taxon>
        <taxon>Bacillota</taxon>
        <taxon>Clostridia</taxon>
        <taxon>Eubacteriales</taxon>
        <taxon>Clostridiaceae</taxon>
        <taxon>Inconstantimicrobium</taxon>
    </lineage>
</organism>
<sequence>MQYIINKIDTDIRRKVLEKTKDGKVHRKDEISRINEMKDHGEHLDEKSKKKNEEKHFSEVLEDVKKVTVEAVKLESVKIDAQLNSKEKKIEKKGVFLDIKK</sequence>
<proteinExistence type="predicted"/>
<name>A0ACB5R8V8_9CLOT</name>
<keyword evidence="2" id="KW-1185">Reference proteome</keyword>
<evidence type="ECO:0000313" key="1">
    <source>
        <dbReference type="EMBL" id="GKX65464.1"/>
    </source>
</evidence>
<comment type="caution">
    <text evidence="1">The sequence shown here is derived from an EMBL/GenBank/DDBJ whole genome shotgun (WGS) entry which is preliminary data.</text>
</comment>